<dbReference type="RefSeq" id="WP_379056828.1">
    <property type="nucleotide sequence ID" value="NZ_JBHTKB010000001.1"/>
</dbReference>
<keyword evidence="2" id="KW-0812">Transmembrane</keyword>
<keyword evidence="2" id="KW-0472">Membrane</keyword>
<protein>
    <submittedName>
        <fullName evidence="3">PepSY-associated TM helix domain-containing protein</fullName>
    </submittedName>
</protein>
<reference evidence="4" key="1">
    <citation type="journal article" date="2019" name="Int. J. Syst. Evol. Microbiol.">
        <title>The Global Catalogue of Microorganisms (GCM) 10K type strain sequencing project: providing services to taxonomists for standard genome sequencing and annotation.</title>
        <authorList>
            <consortium name="The Broad Institute Genomics Platform"/>
            <consortium name="The Broad Institute Genome Sequencing Center for Infectious Disease"/>
            <person name="Wu L."/>
            <person name="Ma J."/>
        </authorList>
    </citation>
    <scope>NUCLEOTIDE SEQUENCE [LARGE SCALE GENOMIC DNA]</scope>
    <source>
        <strain evidence="4">CCUG 58412</strain>
    </source>
</reference>
<sequence>MTSTITHKVKSLPNKPNSRSRRSTFLKRLRDIHGWLGLWGAILGLLFGATGIIHNHRTVLKIELEKPKSSEIQMVVPDEAKSSPESMGIWLRKELSMDREPRLKKEKAETVSWDGKDVKQPEHWDVRFVAPQYKVIADYWVGSNMVKIKRTDETWVGAIDNFHRANGAGIGWVLLADSIGGSMILLSITGVLLWTELNRRKTIGAIVFVVSTIGLVIIAFKTMFA</sequence>
<dbReference type="Proteomes" id="UP001597128">
    <property type="component" value="Unassembled WGS sequence"/>
</dbReference>
<accession>A0ABW3F785</accession>
<dbReference type="EMBL" id="JBHTKB010000001">
    <property type="protein sequence ID" value="MFD0913462.1"/>
    <property type="molecule type" value="Genomic_DNA"/>
</dbReference>
<dbReference type="PANTHER" id="PTHR40115">
    <property type="entry name" value="INNER MEMBRANE PROTEIN WITH PEPSY TM HELIX"/>
    <property type="match status" value="1"/>
</dbReference>
<name>A0ABW3F785_9PROT</name>
<keyword evidence="2" id="KW-1133">Transmembrane helix</keyword>
<feature type="transmembrane region" description="Helical" evidence="2">
    <location>
        <begin position="32"/>
        <end position="53"/>
    </location>
</feature>
<proteinExistence type="predicted"/>
<gene>
    <name evidence="3" type="ORF">ACFQ1Z_07880</name>
</gene>
<dbReference type="InterPro" id="IPR032307">
    <property type="entry name" value="PepSY_TM-like_2"/>
</dbReference>
<evidence type="ECO:0000313" key="4">
    <source>
        <dbReference type="Proteomes" id="UP001597128"/>
    </source>
</evidence>
<organism evidence="3 4">
    <name type="scientific">Methylophilus luteus</name>
    <dbReference type="NCBI Taxonomy" id="640108"/>
    <lineage>
        <taxon>Bacteria</taxon>
        <taxon>Pseudomonadati</taxon>
        <taxon>Pseudomonadota</taxon>
        <taxon>Betaproteobacteria</taxon>
        <taxon>Nitrosomonadales</taxon>
        <taxon>Methylophilaceae</taxon>
        <taxon>Methylophilus</taxon>
    </lineage>
</organism>
<evidence type="ECO:0000256" key="1">
    <source>
        <dbReference type="SAM" id="MobiDB-lite"/>
    </source>
</evidence>
<dbReference type="Pfam" id="PF16357">
    <property type="entry name" value="PepSY_TM_like_2"/>
    <property type="match status" value="1"/>
</dbReference>
<evidence type="ECO:0000256" key="2">
    <source>
        <dbReference type="SAM" id="Phobius"/>
    </source>
</evidence>
<feature type="transmembrane region" description="Helical" evidence="2">
    <location>
        <begin position="170"/>
        <end position="195"/>
    </location>
</feature>
<feature type="region of interest" description="Disordered" evidence="1">
    <location>
        <begin position="1"/>
        <end position="20"/>
    </location>
</feature>
<evidence type="ECO:0000313" key="3">
    <source>
        <dbReference type="EMBL" id="MFD0913462.1"/>
    </source>
</evidence>
<dbReference type="PANTHER" id="PTHR40115:SF1">
    <property type="entry name" value="INNER MEMBRANE PROTEIN WITH PEPSY TM HELIX"/>
    <property type="match status" value="1"/>
</dbReference>
<comment type="caution">
    <text evidence="3">The sequence shown here is derived from an EMBL/GenBank/DDBJ whole genome shotgun (WGS) entry which is preliminary data.</text>
</comment>
<feature type="transmembrane region" description="Helical" evidence="2">
    <location>
        <begin position="202"/>
        <end position="224"/>
    </location>
</feature>
<keyword evidence="4" id="KW-1185">Reference proteome</keyword>